<gene>
    <name evidence="3" type="ORF">CEE37_05795</name>
</gene>
<organism evidence="3 4">
    <name type="scientific">candidate division LCP-89 bacterium B3_LCP</name>
    <dbReference type="NCBI Taxonomy" id="2012998"/>
    <lineage>
        <taxon>Bacteria</taxon>
        <taxon>Pseudomonadati</taxon>
        <taxon>Bacteria division LCP-89</taxon>
    </lineage>
</organism>
<evidence type="ECO:0000313" key="3">
    <source>
        <dbReference type="EMBL" id="TKJ41176.1"/>
    </source>
</evidence>
<dbReference type="AlphaFoldDB" id="A0A532V1U5"/>
<dbReference type="Pfam" id="PF07510">
    <property type="entry name" value="GmrSD_C"/>
    <property type="match status" value="1"/>
</dbReference>
<evidence type="ECO:0000313" key="4">
    <source>
        <dbReference type="Proteomes" id="UP000319619"/>
    </source>
</evidence>
<feature type="domain" description="GmrSD restriction endonucleases N-terminal" evidence="1">
    <location>
        <begin position="10"/>
        <end position="241"/>
    </location>
</feature>
<proteinExistence type="predicted"/>
<evidence type="ECO:0000259" key="1">
    <source>
        <dbReference type="Pfam" id="PF03235"/>
    </source>
</evidence>
<dbReference type="Proteomes" id="UP000319619">
    <property type="component" value="Unassembled WGS sequence"/>
</dbReference>
<dbReference type="Pfam" id="PF03235">
    <property type="entry name" value="GmrSD_N"/>
    <property type="match status" value="1"/>
</dbReference>
<dbReference type="PANTHER" id="PTHR35149:SF2">
    <property type="entry name" value="DUF262 DOMAIN-CONTAINING PROTEIN"/>
    <property type="match status" value="1"/>
</dbReference>
<protein>
    <recommendedName>
        <fullName evidence="5">DUF262 domain-containing protein</fullName>
    </recommendedName>
</protein>
<sequence length="609" mass="71910">MQPNWLSVYHIFEPQRRYLVPLFQRPYIWNEEDHWDPLWEDIIRRAEDFLNGNSKHRHFLGAVVLKHLDTETKQVEIREIIDGQQRLTTLQLFLAAFRDFIKQLEDDALTREINRITKNDPLADESESFKVWPTQADIPSFTGVMNAGSIENIRNQFADTEPLIVSCYLFFYGKITEFFSRFDSNEERNAAAWAIHSALRDSVQLVVIDLDQTDDPQTIFETLNARGVPLLPSDLIRNFLLHRARDQKEDMEALYDQYWKEFDLRVTDNGEDGESKFWRIEERQGRLTRPRIDLFFFHYLQYKKMDDLRITRLYQEFQRWWDEPPGREIRATLEDITTHSSVFADFLLPDTSSRSGLFLERLNLMDTSTLYPLLLSVLGPEGNDLSEEEKTAIAIDLESFLVRRMICRLTVKNYNRMFQSILQAVRKAGKPSLNVIREKLLISSEDTTRWPADDEFRRRWLENMVYRRVRADRLVMLFSAIESQMRTHKQEILKVDVPLTLEHIIPEEWEKHWPLGAGGHSPWEGCSPTEYRNHMKHTLGNLTVITQPLNSSISNGGYDKKKDEIIKQSVLVINNYLRDVDKWDEAAITERAEFLFEYAKEIWPRPINN</sequence>
<reference evidence="3 4" key="1">
    <citation type="submission" date="2017-06" db="EMBL/GenBank/DDBJ databases">
        <title>Novel microbial phyla capable of carbon fixation and sulfur reduction in deep-sea sediments.</title>
        <authorList>
            <person name="Huang J."/>
            <person name="Baker B."/>
            <person name="Wang Y."/>
        </authorList>
    </citation>
    <scope>NUCLEOTIDE SEQUENCE [LARGE SCALE GENOMIC DNA]</scope>
    <source>
        <strain evidence="3">B3_LCP</strain>
    </source>
</reference>
<dbReference type="PANTHER" id="PTHR35149">
    <property type="entry name" value="SLL5132 PROTEIN"/>
    <property type="match status" value="1"/>
</dbReference>
<feature type="domain" description="GmrSD restriction endonucleases C-terminal" evidence="2">
    <location>
        <begin position="450"/>
        <end position="597"/>
    </location>
</feature>
<comment type="caution">
    <text evidence="3">The sequence shown here is derived from an EMBL/GenBank/DDBJ whole genome shotgun (WGS) entry which is preliminary data.</text>
</comment>
<accession>A0A532V1U5</accession>
<dbReference type="InterPro" id="IPR004919">
    <property type="entry name" value="GmrSD_N"/>
</dbReference>
<name>A0A532V1U5_UNCL8</name>
<dbReference type="InterPro" id="IPR011089">
    <property type="entry name" value="GmrSD_C"/>
</dbReference>
<dbReference type="EMBL" id="NJBN01000003">
    <property type="protein sequence ID" value="TKJ41176.1"/>
    <property type="molecule type" value="Genomic_DNA"/>
</dbReference>
<evidence type="ECO:0008006" key="5">
    <source>
        <dbReference type="Google" id="ProtNLM"/>
    </source>
</evidence>
<evidence type="ECO:0000259" key="2">
    <source>
        <dbReference type="Pfam" id="PF07510"/>
    </source>
</evidence>